<comment type="caution">
    <text evidence="2">The sequence shown here is derived from an EMBL/GenBank/DDBJ whole genome shotgun (WGS) entry which is preliminary data.</text>
</comment>
<sequence length="345" mass="38924">MNSGTWPKDCSEQSTLTDDQCANIAARIDQLDTSGYRNADGSFREDHGDVETQIQVLMDQLLPSLADTDRFHQWSLARCESSRQLPQPASAKTLIETIQKTDFVNEDSLTDLCDMLDTDLHSYIPLGMHIDHHYCLKPDLHQLVPEDHDVDWEDSREILPHSVLGINMIRNQAWTGNRRKDAGSDESSSSNESTGNDDSGFTFMQLGRVDYLSKAQRTACEKQNLNPTEMEWRDTGFVLVVAIEQDGTAGSPWLIYNFRPESDVDGDRVRLSQKGIRWGALRGDRAQRVAVKIAKSVRELNDKAVWNLTQSHDSLYSTQIVAAVISKESSNRGRILRQKIVDSSR</sequence>
<feature type="compositionally biased region" description="Low complexity" evidence="1">
    <location>
        <begin position="185"/>
        <end position="200"/>
    </location>
</feature>
<gene>
    <name evidence="2" type="ORF">ACET3X_007792</name>
</gene>
<organism evidence="2 3">
    <name type="scientific">Alternaria dauci</name>
    <dbReference type="NCBI Taxonomy" id="48095"/>
    <lineage>
        <taxon>Eukaryota</taxon>
        <taxon>Fungi</taxon>
        <taxon>Dikarya</taxon>
        <taxon>Ascomycota</taxon>
        <taxon>Pezizomycotina</taxon>
        <taxon>Dothideomycetes</taxon>
        <taxon>Pleosporomycetidae</taxon>
        <taxon>Pleosporales</taxon>
        <taxon>Pleosporineae</taxon>
        <taxon>Pleosporaceae</taxon>
        <taxon>Alternaria</taxon>
        <taxon>Alternaria sect. Porri</taxon>
    </lineage>
</organism>
<protein>
    <submittedName>
        <fullName evidence="2">Uncharacterized protein</fullName>
    </submittedName>
</protein>
<dbReference type="Proteomes" id="UP001578633">
    <property type="component" value="Chromosome 7"/>
</dbReference>
<keyword evidence="3" id="KW-1185">Reference proteome</keyword>
<dbReference type="RefSeq" id="XP_069304955.1">
    <property type="nucleotide sequence ID" value="XM_069453977.1"/>
</dbReference>
<reference evidence="2 3" key="1">
    <citation type="submission" date="2024-09" db="EMBL/GenBank/DDBJ databases">
        <title>T2T genomes of carrot and Alternaria dauci and their utility for understanding host-pathogen interaction during carrot leaf blight disease.</title>
        <authorList>
            <person name="Liu W."/>
            <person name="Xu S."/>
            <person name="Ou C."/>
            <person name="Liu X."/>
            <person name="Zhuang F."/>
            <person name="Deng X.W."/>
        </authorList>
    </citation>
    <scope>NUCLEOTIDE SEQUENCE [LARGE SCALE GENOMIC DNA]</scope>
    <source>
        <strain evidence="2 3">A2016</strain>
    </source>
</reference>
<dbReference type="GeneID" id="96088114"/>
<name>A0ABR3UCZ3_9PLEO</name>
<evidence type="ECO:0000256" key="1">
    <source>
        <dbReference type="SAM" id="MobiDB-lite"/>
    </source>
</evidence>
<dbReference type="EMBL" id="JBHGVX010000007">
    <property type="protein sequence ID" value="KAL1794371.1"/>
    <property type="molecule type" value="Genomic_DNA"/>
</dbReference>
<evidence type="ECO:0000313" key="2">
    <source>
        <dbReference type="EMBL" id="KAL1794371.1"/>
    </source>
</evidence>
<feature type="region of interest" description="Disordered" evidence="1">
    <location>
        <begin position="175"/>
        <end position="201"/>
    </location>
</feature>
<accession>A0ABR3UCZ3</accession>
<evidence type="ECO:0000313" key="3">
    <source>
        <dbReference type="Proteomes" id="UP001578633"/>
    </source>
</evidence>
<proteinExistence type="predicted"/>